<keyword evidence="1" id="KW-0238">DNA-binding</keyword>
<organism evidence="3">
    <name type="scientific">marine sediment metagenome</name>
    <dbReference type="NCBI Taxonomy" id="412755"/>
    <lineage>
        <taxon>unclassified sequences</taxon>
        <taxon>metagenomes</taxon>
        <taxon>ecological metagenomes</taxon>
    </lineage>
</organism>
<gene>
    <name evidence="3" type="ORF">S06H3_35748</name>
</gene>
<feature type="region of interest" description="Disordered" evidence="2">
    <location>
        <begin position="137"/>
        <end position="158"/>
    </location>
</feature>
<proteinExistence type="predicted"/>
<dbReference type="SUPFAM" id="SSF46785">
    <property type="entry name" value="Winged helix' DNA-binding domain"/>
    <property type="match status" value="1"/>
</dbReference>
<dbReference type="EMBL" id="BARV01021592">
    <property type="protein sequence ID" value="GAI25422.1"/>
    <property type="molecule type" value="Genomic_DNA"/>
</dbReference>
<dbReference type="InterPro" id="IPR030489">
    <property type="entry name" value="TR_Rrf2-type_CS"/>
</dbReference>
<feature type="compositionally biased region" description="Basic and acidic residues" evidence="2">
    <location>
        <begin position="141"/>
        <end position="151"/>
    </location>
</feature>
<evidence type="ECO:0000256" key="2">
    <source>
        <dbReference type="SAM" id="MobiDB-lite"/>
    </source>
</evidence>
<evidence type="ECO:0000313" key="3">
    <source>
        <dbReference type="EMBL" id="GAI25422.1"/>
    </source>
</evidence>
<dbReference type="PROSITE" id="PS51197">
    <property type="entry name" value="HTH_RRF2_2"/>
    <property type="match status" value="1"/>
</dbReference>
<reference evidence="3" key="1">
    <citation type="journal article" date="2014" name="Front. Microbiol.">
        <title>High frequency of phylogenetically diverse reductive dehalogenase-homologous genes in deep subseafloor sedimentary metagenomes.</title>
        <authorList>
            <person name="Kawai M."/>
            <person name="Futagami T."/>
            <person name="Toyoda A."/>
            <person name="Takaki Y."/>
            <person name="Nishi S."/>
            <person name="Hori S."/>
            <person name="Arai W."/>
            <person name="Tsubouchi T."/>
            <person name="Morono Y."/>
            <person name="Uchiyama I."/>
            <person name="Ito T."/>
            <person name="Fujiyama A."/>
            <person name="Inagaki F."/>
            <person name="Takami H."/>
        </authorList>
    </citation>
    <scope>NUCLEOTIDE SEQUENCE</scope>
    <source>
        <strain evidence="3">Expedition CK06-06</strain>
    </source>
</reference>
<protein>
    <recommendedName>
        <fullName evidence="4">Rrf2 family transcriptional regulator</fullName>
    </recommendedName>
</protein>
<dbReference type="PANTHER" id="PTHR33221">
    <property type="entry name" value="WINGED HELIX-TURN-HELIX TRANSCRIPTIONAL REGULATOR, RRF2 FAMILY"/>
    <property type="match status" value="1"/>
</dbReference>
<dbReference type="InterPro" id="IPR000944">
    <property type="entry name" value="Tscrpt_reg_Rrf2"/>
</dbReference>
<dbReference type="InterPro" id="IPR036390">
    <property type="entry name" value="WH_DNA-bd_sf"/>
</dbReference>
<accession>X1M1G5</accession>
<dbReference type="PROSITE" id="PS01332">
    <property type="entry name" value="HTH_RRF2_1"/>
    <property type="match status" value="1"/>
</dbReference>
<dbReference type="Pfam" id="PF02082">
    <property type="entry name" value="Rrf2"/>
    <property type="match status" value="1"/>
</dbReference>
<dbReference type="AlphaFoldDB" id="X1M1G5"/>
<sequence length="158" mass="17513">MIKLSTKARYGTRALLDLALHQGEGVVLLKDIARRQEFSLPYLEHLITPLIAAGVIMSTRGARGGISLLKHPQEIKLSEVIQLLEGSTAPVECVNHPKICPRSDLCVTRGIWGEVKKAVDGVLETTTLQDLVERQRRKGKIEREGNSESHRKAISVYP</sequence>
<evidence type="ECO:0000256" key="1">
    <source>
        <dbReference type="ARBA" id="ARBA00023125"/>
    </source>
</evidence>
<dbReference type="GO" id="GO:0003700">
    <property type="term" value="F:DNA-binding transcription factor activity"/>
    <property type="evidence" value="ECO:0007669"/>
    <property type="project" value="TreeGrafter"/>
</dbReference>
<comment type="caution">
    <text evidence="3">The sequence shown here is derived from an EMBL/GenBank/DDBJ whole genome shotgun (WGS) entry which is preliminary data.</text>
</comment>
<name>X1M1G5_9ZZZZ</name>
<evidence type="ECO:0008006" key="4">
    <source>
        <dbReference type="Google" id="ProtNLM"/>
    </source>
</evidence>
<dbReference type="Gene3D" id="1.10.10.10">
    <property type="entry name" value="Winged helix-like DNA-binding domain superfamily/Winged helix DNA-binding domain"/>
    <property type="match status" value="1"/>
</dbReference>
<dbReference type="NCBIfam" id="TIGR00738">
    <property type="entry name" value="rrf2_super"/>
    <property type="match status" value="1"/>
</dbReference>
<dbReference type="PANTHER" id="PTHR33221:SF5">
    <property type="entry name" value="HTH-TYPE TRANSCRIPTIONAL REGULATOR ISCR"/>
    <property type="match status" value="1"/>
</dbReference>
<dbReference type="GO" id="GO:0003677">
    <property type="term" value="F:DNA binding"/>
    <property type="evidence" value="ECO:0007669"/>
    <property type="project" value="UniProtKB-KW"/>
</dbReference>
<dbReference type="InterPro" id="IPR036388">
    <property type="entry name" value="WH-like_DNA-bd_sf"/>
</dbReference>
<dbReference type="GO" id="GO:0005829">
    <property type="term" value="C:cytosol"/>
    <property type="evidence" value="ECO:0007669"/>
    <property type="project" value="TreeGrafter"/>
</dbReference>